<protein>
    <submittedName>
        <fullName evidence="2">Uncharacterized protein</fullName>
    </submittedName>
</protein>
<dbReference type="GO" id="GO:0005739">
    <property type="term" value="C:mitochondrion"/>
    <property type="evidence" value="ECO:0007669"/>
    <property type="project" value="TreeGrafter"/>
</dbReference>
<gene>
    <name evidence="2" type="ORF">GYMLUDRAFT_923477</name>
</gene>
<evidence type="ECO:0000256" key="1">
    <source>
        <dbReference type="SAM" id="Phobius"/>
    </source>
</evidence>
<dbReference type="EMBL" id="KN834823">
    <property type="protein sequence ID" value="KIK53825.1"/>
    <property type="molecule type" value="Genomic_DNA"/>
</dbReference>
<dbReference type="InterPro" id="IPR037171">
    <property type="entry name" value="NagB/RpiA_transferase-like"/>
</dbReference>
<dbReference type="GO" id="GO:0008775">
    <property type="term" value="F:acetate CoA-transferase activity"/>
    <property type="evidence" value="ECO:0007669"/>
    <property type="project" value="InterPro"/>
</dbReference>
<dbReference type="InterPro" id="IPR046433">
    <property type="entry name" value="ActCoA_hydro"/>
</dbReference>
<evidence type="ECO:0000313" key="2">
    <source>
        <dbReference type="EMBL" id="KIK53825.1"/>
    </source>
</evidence>
<dbReference type="GO" id="GO:0006083">
    <property type="term" value="P:acetate metabolic process"/>
    <property type="evidence" value="ECO:0007669"/>
    <property type="project" value="InterPro"/>
</dbReference>
<feature type="transmembrane region" description="Helical" evidence="1">
    <location>
        <begin position="20"/>
        <end position="40"/>
    </location>
</feature>
<accession>A0A0D0ATL5</accession>
<dbReference type="Proteomes" id="UP000053593">
    <property type="component" value="Unassembled WGS sequence"/>
</dbReference>
<keyword evidence="3" id="KW-1185">Reference proteome</keyword>
<keyword evidence="1" id="KW-0472">Membrane</keyword>
<name>A0A0D0ATL5_9AGAR</name>
<reference evidence="2 3" key="1">
    <citation type="submission" date="2014-04" db="EMBL/GenBank/DDBJ databases">
        <title>Evolutionary Origins and Diversification of the Mycorrhizal Mutualists.</title>
        <authorList>
            <consortium name="DOE Joint Genome Institute"/>
            <consortium name="Mycorrhizal Genomics Consortium"/>
            <person name="Kohler A."/>
            <person name="Kuo A."/>
            <person name="Nagy L.G."/>
            <person name="Floudas D."/>
            <person name="Copeland A."/>
            <person name="Barry K.W."/>
            <person name="Cichocki N."/>
            <person name="Veneault-Fourrey C."/>
            <person name="LaButti K."/>
            <person name="Lindquist E.A."/>
            <person name="Lipzen A."/>
            <person name="Lundell T."/>
            <person name="Morin E."/>
            <person name="Murat C."/>
            <person name="Riley R."/>
            <person name="Ohm R."/>
            <person name="Sun H."/>
            <person name="Tunlid A."/>
            <person name="Henrissat B."/>
            <person name="Grigoriev I.V."/>
            <person name="Hibbett D.S."/>
            <person name="Martin F."/>
        </authorList>
    </citation>
    <scope>NUCLEOTIDE SEQUENCE [LARGE SCALE GENOMIC DNA]</scope>
    <source>
        <strain evidence="2 3">FD-317 M1</strain>
    </source>
</reference>
<organism evidence="2 3">
    <name type="scientific">Collybiopsis luxurians FD-317 M1</name>
    <dbReference type="NCBI Taxonomy" id="944289"/>
    <lineage>
        <taxon>Eukaryota</taxon>
        <taxon>Fungi</taxon>
        <taxon>Dikarya</taxon>
        <taxon>Basidiomycota</taxon>
        <taxon>Agaricomycotina</taxon>
        <taxon>Agaricomycetes</taxon>
        <taxon>Agaricomycetidae</taxon>
        <taxon>Agaricales</taxon>
        <taxon>Marasmiineae</taxon>
        <taxon>Omphalotaceae</taxon>
        <taxon>Collybiopsis</taxon>
        <taxon>Collybiopsis luxurians</taxon>
    </lineage>
</organism>
<dbReference type="PANTHER" id="PTHR43609">
    <property type="entry name" value="ACETYL-COA HYDROLASE"/>
    <property type="match status" value="1"/>
</dbReference>
<evidence type="ECO:0000313" key="3">
    <source>
        <dbReference type="Proteomes" id="UP000053593"/>
    </source>
</evidence>
<keyword evidence="1" id="KW-1133">Transmembrane helix</keyword>
<dbReference type="GO" id="GO:0003986">
    <property type="term" value="F:acetyl-CoA hydrolase activity"/>
    <property type="evidence" value="ECO:0007669"/>
    <property type="project" value="TreeGrafter"/>
</dbReference>
<dbReference type="AlphaFoldDB" id="A0A0D0ATL5"/>
<proteinExistence type="predicted"/>
<dbReference type="PANTHER" id="PTHR43609:SF1">
    <property type="entry name" value="ACETYL-COA HYDROLASE"/>
    <property type="match status" value="1"/>
</dbReference>
<sequence>MQLWAGLQERTVGQPSYVRGFRFLAAFFSSTSMTVSLAAIPVKLAKESSKGSMPEESNLQTGLHLSQFILQKSFDFSFRVSARSHVRAYNLHKKHEERNTPFDKTIVEATAIKSEGHIVPDIIIKINTRIPNLEGLHEINQSFLPPHPRLYLITHPLDRIGLTAIPADLDRVAAIIESLECTGDLPSVFRSRQVGFRYSDLYKVQS</sequence>
<dbReference type="SUPFAM" id="SSF100950">
    <property type="entry name" value="NagB/RpiA/CoA transferase-like"/>
    <property type="match status" value="1"/>
</dbReference>
<dbReference type="HOGENOM" id="CLU_1332061_0_0_1"/>
<keyword evidence="1" id="KW-0812">Transmembrane</keyword>